<dbReference type="RefSeq" id="WP_280527682.1">
    <property type="nucleotide sequence ID" value="NZ_CP059896.1"/>
</dbReference>
<gene>
    <name evidence="1" type="ORF">ACFOHV_12410</name>
</gene>
<organism evidence="1 2">
    <name type="scientific">Ciceribacter thiooxidans</name>
    <dbReference type="NCBI Taxonomy" id="1969821"/>
    <lineage>
        <taxon>Bacteria</taxon>
        <taxon>Pseudomonadati</taxon>
        <taxon>Pseudomonadota</taxon>
        <taxon>Alphaproteobacteria</taxon>
        <taxon>Hyphomicrobiales</taxon>
        <taxon>Rhizobiaceae</taxon>
        <taxon>Ciceribacter</taxon>
    </lineage>
</organism>
<comment type="caution">
    <text evidence="1">The sequence shown here is derived from an EMBL/GenBank/DDBJ whole genome shotgun (WGS) entry which is preliminary data.</text>
</comment>
<sequence length="43" mass="4564">MGTLRGAGRFARGESSFGWVNRVSGSMMIAFGAMLALAQRPSM</sequence>
<keyword evidence="2" id="KW-1185">Reference proteome</keyword>
<evidence type="ECO:0000313" key="2">
    <source>
        <dbReference type="Proteomes" id="UP001595647"/>
    </source>
</evidence>
<dbReference type="EMBL" id="JBHRTG010000018">
    <property type="protein sequence ID" value="MFC3164075.1"/>
    <property type="molecule type" value="Genomic_DNA"/>
</dbReference>
<proteinExistence type="predicted"/>
<accession>A0ABV7I3U4</accession>
<evidence type="ECO:0008006" key="3">
    <source>
        <dbReference type="Google" id="ProtNLM"/>
    </source>
</evidence>
<dbReference type="Proteomes" id="UP001595647">
    <property type="component" value="Unassembled WGS sequence"/>
</dbReference>
<reference evidence="2" key="1">
    <citation type="journal article" date="2019" name="Int. J. Syst. Evol. Microbiol.">
        <title>The Global Catalogue of Microorganisms (GCM) 10K type strain sequencing project: providing services to taxonomists for standard genome sequencing and annotation.</title>
        <authorList>
            <consortium name="The Broad Institute Genomics Platform"/>
            <consortium name="The Broad Institute Genome Sequencing Center for Infectious Disease"/>
            <person name="Wu L."/>
            <person name="Ma J."/>
        </authorList>
    </citation>
    <scope>NUCLEOTIDE SEQUENCE [LARGE SCALE GENOMIC DNA]</scope>
    <source>
        <strain evidence="2">KCTC 52231</strain>
    </source>
</reference>
<protein>
    <recommendedName>
        <fullName evidence="3">LysE type translocator</fullName>
    </recommendedName>
</protein>
<name>A0ABV7I3U4_9HYPH</name>
<evidence type="ECO:0000313" key="1">
    <source>
        <dbReference type="EMBL" id="MFC3164075.1"/>
    </source>
</evidence>